<dbReference type="PANTHER" id="PTHR30319:SF1">
    <property type="entry name" value="TRANSCRIPTIONAL REPRESSOR PAAX"/>
    <property type="match status" value="1"/>
</dbReference>
<evidence type="ECO:0000256" key="2">
    <source>
        <dbReference type="ARBA" id="ARBA00022723"/>
    </source>
</evidence>
<dbReference type="Proteomes" id="UP000178538">
    <property type="component" value="Unassembled WGS sequence"/>
</dbReference>
<dbReference type="EMBL" id="MHVG01000001">
    <property type="protein sequence ID" value="OHA91708.1"/>
    <property type="molecule type" value="Genomic_DNA"/>
</dbReference>
<feature type="transmembrane region" description="Helical" evidence="7">
    <location>
        <begin position="20"/>
        <end position="41"/>
    </location>
</feature>
<evidence type="ECO:0000256" key="3">
    <source>
        <dbReference type="ARBA" id="ARBA00022759"/>
    </source>
</evidence>
<dbReference type="SUPFAM" id="SSF143430">
    <property type="entry name" value="TTP0101/SSO1404-like"/>
    <property type="match status" value="1"/>
</dbReference>
<name>A0A1G2T3W8_9BACT</name>
<protein>
    <submittedName>
        <fullName evidence="9">CRISPR-associated endonuclease Cas2</fullName>
    </submittedName>
</protein>
<keyword evidence="6" id="KW-0051">Antiviral defense</keyword>
<evidence type="ECO:0000256" key="7">
    <source>
        <dbReference type="SAM" id="Phobius"/>
    </source>
</evidence>
<gene>
    <name evidence="9" type="ORF">A2832_01510</name>
</gene>
<reference evidence="9 10" key="1">
    <citation type="journal article" date="2016" name="Nat. Commun.">
        <title>Thousands of microbial genomes shed light on interconnected biogeochemical processes in an aquifer system.</title>
        <authorList>
            <person name="Anantharaman K."/>
            <person name="Brown C.T."/>
            <person name="Hug L.A."/>
            <person name="Sharon I."/>
            <person name="Castelle C.J."/>
            <person name="Probst A.J."/>
            <person name="Thomas B.C."/>
            <person name="Singh A."/>
            <person name="Wilkins M.J."/>
            <person name="Karaoz U."/>
            <person name="Brodie E.L."/>
            <person name="Williams K.H."/>
            <person name="Hubbard S.S."/>
            <person name="Banfield J.F."/>
        </authorList>
    </citation>
    <scope>NUCLEOTIDE SEQUENCE [LARGE SCALE GENOMIC DNA]</scope>
</reference>
<keyword evidence="7" id="KW-0472">Membrane</keyword>
<dbReference type="PANTHER" id="PTHR30319">
    <property type="entry name" value="PHENYLACETIC ACID REGULATOR-RELATED TRANSCRIPTIONAL REPRESSOR"/>
    <property type="match status" value="1"/>
</dbReference>
<sequence>MGGLEENSKRKAKKGEVQRLILKSVKLAGILSIGLVAPNVIGAMDKLGLISNKRQGEIVSSSASKLAKKGLLKFNGKYYELTEEGEIRLRQLEIDGYKLPRPNKWDKKWRVIIFDIPEKKKSIREKVRKLFESLGLYRLQDSVWVYPYDCEDIVGLLKTGFGVGKDVLYMIVDEIENDRRLRDEFKLL</sequence>
<dbReference type="AlphaFoldDB" id="A0A1G2T3W8"/>
<evidence type="ECO:0000256" key="1">
    <source>
        <dbReference type="ARBA" id="ARBA00022722"/>
    </source>
</evidence>
<dbReference type="GO" id="GO:0043571">
    <property type="term" value="P:maintenance of CRISPR repeat elements"/>
    <property type="evidence" value="ECO:0007669"/>
    <property type="project" value="InterPro"/>
</dbReference>
<evidence type="ECO:0000256" key="5">
    <source>
        <dbReference type="ARBA" id="ARBA00022842"/>
    </source>
</evidence>
<feature type="domain" description="Transcriptional repressor PaaX-like central Cas2-like" evidence="8">
    <location>
        <begin position="103"/>
        <end position="173"/>
    </location>
</feature>
<organism evidence="9 10">
    <name type="scientific">Candidatus Zambryskibacteria bacterium RIFCSPHIGHO2_01_FULL_44_22b</name>
    <dbReference type="NCBI Taxonomy" id="1802737"/>
    <lineage>
        <taxon>Bacteria</taxon>
        <taxon>Candidatus Zambryskiibacteriota</taxon>
    </lineage>
</organism>
<comment type="caution">
    <text evidence="9">The sequence shown here is derived from an EMBL/GenBank/DDBJ whole genome shotgun (WGS) entry which is preliminary data.</text>
</comment>
<accession>A0A1G2T3W8</accession>
<keyword evidence="5" id="KW-0460">Magnesium</keyword>
<keyword evidence="1" id="KW-0540">Nuclease</keyword>
<proteinExistence type="predicted"/>
<dbReference type="Pfam" id="PF20803">
    <property type="entry name" value="PaaX_M"/>
    <property type="match status" value="1"/>
</dbReference>
<evidence type="ECO:0000313" key="9">
    <source>
        <dbReference type="EMBL" id="OHA91708.1"/>
    </source>
</evidence>
<dbReference type="Gene3D" id="3.30.70.2650">
    <property type="match status" value="1"/>
</dbReference>
<evidence type="ECO:0000259" key="8">
    <source>
        <dbReference type="Pfam" id="PF20803"/>
    </source>
</evidence>
<evidence type="ECO:0000313" key="10">
    <source>
        <dbReference type="Proteomes" id="UP000178538"/>
    </source>
</evidence>
<evidence type="ECO:0000256" key="6">
    <source>
        <dbReference type="ARBA" id="ARBA00023118"/>
    </source>
</evidence>
<keyword evidence="7" id="KW-0812">Transmembrane</keyword>
<dbReference type="NCBIfam" id="TIGR01573">
    <property type="entry name" value="cas2"/>
    <property type="match status" value="1"/>
</dbReference>
<keyword evidence="3 9" id="KW-0255">Endonuclease</keyword>
<evidence type="ECO:0000256" key="4">
    <source>
        <dbReference type="ARBA" id="ARBA00022801"/>
    </source>
</evidence>
<keyword evidence="4" id="KW-0378">Hydrolase</keyword>
<keyword evidence="2" id="KW-0479">Metal-binding</keyword>
<dbReference type="InterPro" id="IPR048846">
    <property type="entry name" value="PaaX-like_central"/>
</dbReference>
<dbReference type="GO" id="GO:0006351">
    <property type="term" value="P:DNA-templated transcription"/>
    <property type="evidence" value="ECO:0007669"/>
    <property type="project" value="TreeGrafter"/>
</dbReference>
<dbReference type="GO" id="GO:0004521">
    <property type="term" value="F:RNA endonuclease activity"/>
    <property type="evidence" value="ECO:0007669"/>
    <property type="project" value="InterPro"/>
</dbReference>
<dbReference type="InterPro" id="IPR021127">
    <property type="entry name" value="CRISPR_associated_Cas2"/>
</dbReference>
<keyword evidence="7" id="KW-1133">Transmembrane helix</keyword>